<protein>
    <submittedName>
        <fullName evidence="1">Uncharacterized protein</fullName>
    </submittedName>
</protein>
<reference evidence="1 2" key="1">
    <citation type="submission" date="2012-05" db="EMBL/GenBank/DDBJ databases">
        <title>Recombination and specialization in a pathogen metapopulation.</title>
        <authorList>
            <person name="Gardiner A."/>
            <person name="Kemen E."/>
            <person name="Schultz-Larsen T."/>
            <person name="MacLean D."/>
            <person name="Van Oosterhout C."/>
            <person name="Jones J.D.G."/>
        </authorList>
    </citation>
    <scope>NUCLEOTIDE SEQUENCE [LARGE SCALE GENOMIC DNA]</scope>
    <source>
        <strain evidence="1 2">Ac Nc2</strain>
    </source>
</reference>
<gene>
    <name evidence="1" type="ORF">BN9_021190</name>
</gene>
<dbReference type="InParanoid" id="A0A024G3J8"/>
<keyword evidence="2" id="KW-1185">Reference proteome</keyword>
<dbReference type="EMBL" id="CAIX01000018">
    <property type="protein sequence ID" value="CCI41335.1"/>
    <property type="molecule type" value="Genomic_DNA"/>
</dbReference>
<accession>A0A024G3J8</accession>
<organism evidence="1 2">
    <name type="scientific">Albugo candida</name>
    <dbReference type="NCBI Taxonomy" id="65357"/>
    <lineage>
        <taxon>Eukaryota</taxon>
        <taxon>Sar</taxon>
        <taxon>Stramenopiles</taxon>
        <taxon>Oomycota</taxon>
        <taxon>Peronosporomycetes</taxon>
        <taxon>Albuginales</taxon>
        <taxon>Albuginaceae</taxon>
        <taxon>Albugo</taxon>
    </lineage>
</organism>
<comment type="caution">
    <text evidence="1">The sequence shown here is derived from an EMBL/GenBank/DDBJ whole genome shotgun (WGS) entry which is preliminary data.</text>
</comment>
<proteinExistence type="predicted"/>
<name>A0A024G3J8_9STRA</name>
<evidence type="ECO:0000313" key="2">
    <source>
        <dbReference type="Proteomes" id="UP000053237"/>
    </source>
</evidence>
<sequence>MQAEDCIIQKEWLQKLLHNMRSSPRGYLDTLGSQKNLAYLTAWITKIELIERDEAILSDIVDILLLTIEYHDTAEFTEEECILVRSARQWAVDTIVYIQNQTILDKPFSKDLAEAEADLCRFTCDWRGEDILVLKKRLIREKLRKTLDTKHFMLDQTSQGHVTDMSKYIAELCDSSDFIEFMEILLIHNRIFRLDDMCVKRLENVLPGQVGPSLEVYKPVEQLSLHARIRYWSNHPASWVQQLDYWLIESHKRLFVDAAHICFPVSSFEAHSAAKVTIKNAPESAHLFTILWLHITKYWKHYIASARTRDLLEIVQTQICDMSARPRELFRLQALRSEKETRMLSQDKLLNLLSSVYSELEGAMHSQQVGKYADTGVFWIEIALDSSILHACLKMVLANECTLKACIESNKCNFKSPQRVHNAATTIISFFYASNWCNDVFIMSPFTHSSDLLREFIPTMIDCTRLQKAREFLSDIERASPRTKLIILRLGWMWTLEEISRTESITTTAVTNMLQRIKMIFCGLTAQFRAEVLTVFLLDLRIELQNSGNGSLRISYDQISSWLLTLVREADQSKEEEMMQTLLYFKSF</sequence>
<dbReference type="Proteomes" id="UP000053237">
    <property type="component" value="Unassembled WGS sequence"/>
</dbReference>
<dbReference type="AlphaFoldDB" id="A0A024G3J8"/>
<evidence type="ECO:0000313" key="1">
    <source>
        <dbReference type="EMBL" id="CCI41335.1"/>
    </source>
</evidence>